<evidence type="ECO:0000313" key="4">
    <source>
        <dbReference type="Proteomes" id="UP001498398"/>
    </source>
</evidence>
<dbReference type="Pfam" id="PF13532">
    <property type="entry name" value="2OG-FeII_Oxy_2"/>
    <property type="match status" value="1"/>
</dbReference>
<dbReference type="InterPro" id="IPR032870">
    <property type="entry name" value="ALKBH7-like"/>
</dbReference>
<dbReference type="InterPro" id="IPR027450">
    <property type="entry name" value="AlkB-like"/>
</dbReference>
<feature type="domain" description="Fe2OG dioxygenase" evidence="2">
    <location>
        <begin position="219"/>
        <end position="379"/>
    </location>
</feature>
<dbReference type="SUPFAM" id="SSF51197">
    <property type="entry name" value="Clavaminate synthase-like"/>
    <property type="match status" value="1"/>
</dbReference>
<dbReference type="PANTHER" id="PTHR21052:SF0">
    <property type="entry name" value="ALPHA-KETOGLUTARATE-DEPENDENT DIOXYGENASE ALKB HOMOLOG 7, MITOCHONDRIAL"/>
    <property type="match status" value="1"/>
</dbReference>
<feature type="compositionally biased region" description="Polar residues" evidence="1">
    <location>
        <begin position="1"/>
        <end position="10"/>
    </location>
</feature>
<evidence type="ECO:0000313" key="3">
    <source>
        <dbReference type="EMBL" id="KAK7470035.1"/>
    </source>
</evidence>
<comment type="caution">
    <text evidence="3">The sequence shown here is derived from an EMBL/GenBank/DDBJ whole genome shotgun (WGS) entry which is preliminary data.</text>
</comment>
<reference evidence="3 4" key="1">
    <citation type="submission" date="2024-01" db="EMBL/GenBank/DDBJ databases">
        <title>A draft genome for the cacao thread blight pathogen Marasmiellus scandens.</title>
        <authorList>
            <person name="Baruah I.K."/>
            <person name="Leung J."/>
            <person name="Bukari Y."/>
            <person name="Amoako-Attah I."/>
            <person name="Meinhardt L.W."/>
            <person name="Bailey B.A."/>
            <person name="Cohen S.P."/>
        </authorList>
    </citation>
    <scope>NUCLEOTIDE SEQUENCE [LARGE SCALE GENOMIC DNA]</scope>
    <source>
        <strain evidence="3 4">GH-19</strain>
    </source>
</reference>
<protein>
    <recommendedName>
        <fullName evidence="2">Fe2OG dioxygenase domain-containing protein</fullName>
    </recommendedName>
</protein>
<evidence type="ECO:0000259" key="2">
    <source>
        <dbReference type="PROSITE" id="PS51471"/>
    </source>
</evidence>
<feature type="region of interest" description="Disordered" evidence="1">
    <location>
        <begin position="1"/>
        <end position="51"/>
    </location>
</feature>
<feature type="region of interest" description="Disordered" evidence="1">
    <location>
        <begin position="70"/>
        <end position="91"/>
    </location>
</feature>
<accession>A0ABR1K1N8</accession>
<dbReference type="InterPro" id="IPR005123">
    <property type="entry name" value="Oxoglu/Fe-dep_dioxygenase_dom"/>
</dbReference>
<sequence>MSLSSSSVQTQRKRKLSSENCDIGQKRRNPKVNLRLEIPTTTEKSLDDETDVSGADSLFDDIFDELSEVDGSSMTSVNPPSTILSKDSCSSEKLPSSLPDNPLAFRTLSSKTCKPIPGLFFDPSVLVPTEIAAEVLEFCMKTYFSGQNANVNQVMLFERASTTSDEIPSHVNSSSSGLPSQLHTLLASLSTLLLPHLPSAIHSLVFPASSASSSTTSPNLHRARQAIINLYRPGEGITPHVDLLRRFGDGIVGVSFGSGCVMEFRKVRDGEKVPESYATPSTDSKAVDITQQGPETAQEDDGACDLYLPERSVIVMSADARYRWTHGIPRRKWDYVEDLGVGWVEDSANNATDGVSNHGGLGRWLERGTRLSITFRFLLPGAEVVGPSSDDES</sequence>
<dbReference type="PROSITE" id="PS51471">
    <property type="entry name" value="FE2OG_OXY"/>
    <property type="match status" value="1"/>
</dbReference>
<organism evidence="3 4">
    <name type="scientific">Marasmiellus scandens</name>
    <dbReference type="NCBI Taxonomy" id="2682957"/>
    <lineage>
        <taxon>Eukaryota</taxon>
        <taxon>Fungi</taxon>
        <taxon>Dikarya</taxon>
        <taxon>Basidiomycota</taxon>
        <taxon>Agaricomycotina</taxon>
        <taxon>Agaricomycetes</taxon>
        <taxon>Agaricomycetidae</taxon>
        <taxon>Agaricales</taxon>
        <taxon>Marasmiineae</taxon>
        <taxon>Omphalotaceae</taxon>
        <taxon>Marasmiellus</taxon>
    </lineage>
</organism>
<dbReference type="PANTHER" id="PTHR21052">
    <property type="entry name" value="SPERMATOGENESIS ASSOCIATED 11-RELATED"/>
    <property type="match status" value="1"/>
</dbReference>
<name>A0ABR1K1N8_9AGAR</name>
<dbReference type="EMBL" id="JBANRG010000002">
    <property type="protein sequence ID" value="KAK7470035.1"/>
    <property type="molecule type" value="Genomic_DNA"/>
</dbReference>
<evidence type="ECO:0000256" key="1">
    <source>
        <dbReference type="SAM" id="MobiDB-lite"/>
    </source>
</evidence>
<dbReference type="Proteomes" id="UP001498398">
    <property type="component" value="Unassembled WGS sequence"/>
</dbReference>
<gene>
    <name evidence="3" type="ORF">VKT23_001470</name>
</gene>
<proteinExistence type="predicted"/>
<dbReference type="Gene3D" id="2.60.120.590">
    <property type="entry name" value="Alpha-ketoglutarate-dependent dioxygenase AlkB-like"/>
    <property type="match status" value="1"/>
</dbReference>
<dbReference type="InterPro" id="IPR037151">
    <property type="entry name" value="AlkB-like_sf"/>
</dbReference>
<keyword evidence="4" id="KW-1185">Reference proteome</keyword>